<dbReference type="HOGENOM" id="CLU_1057958_0_0_1"/>
<keyword evidence="3" id="KW-1185">Reference proteome</keyword>
<name>A3LW71_PICST</name>
<dbReference type="STRING" id="322104.A3LW71"/>
<proteinExistence type="predicted"/>
<evidence type="ECO:0000313" key="3">
    <source>
        <dbReference type="Proteomes" id="UP000002258"/>
    </source>
</evidence>
<feature type="compositionally biased region" description="Basic and acidic residues" evidence="1">
    <location>
        <begin position="1"/>
        <end position="13"/>
    </location>
</feature>
<dbReference type="RefSeq" id="XP_001385261.2">
    <property type="nucleotide sequence ID" value="XM_001385224.1"/>
</dbReference>
<organism evidence="2 3">
    <name type="scientific">Scheffersomyces stipitis (strain ATCC 58785 / CBS 6054 / NBRC 10063 / NRRL Y-11545)</name>
    <name type="common">Yeast</name>
    <name type="synonym">Pichia stipitis</name>
    <dbReference type="NCBI Taxonomy" id="322104"/>
    <lineage>
        <taxon>Eukaryota</taxon>
        <taxon>Fungi</taxon>
        <taxon>Dikarya</taxon>
        <taxon>Ascomycota</taxon>
        <taxon>Saccharomycotina</taxon>
        <taxon>Pichiomycetes</taxon>
        <taxon>Debaryomycetaceae</taxon>
        <taxon>Scheffersomyces</taxon>
    </lineage>
</organism>
<evidence type="ECO:0008006" key="4">
    <source>
        <dbReference type="Google" id="ProtNLM"/>
    </source>
</evidence>
<gene>
    <name evidence="2" type="ORF">PICST_47218</name>
</gene>
<sequence length="239" mass="27147">PSLENISKHDKLSKPHSRNISRRSQENNSQRVVVISGIPHNTEVNSILAQVCGGPLERLVYKDNSALELFFIFPEQANQFYKYVNGSGLFIVNGKPLKVEWADKSNTEDYTGLHSPIPKSLMNDVVYYGSRRILIFAKFIPNKKLKSGTKMFYPDPEIHFSTDLNIAQIKQDFAKFGSIIEVGPVISRKLCFSLHFTDIRSAILAKSECELEGSAIHQKYGSWIIWYGRDTTDKPCYVI</sequence>
<feature type="non-terminal residue" evidence="2">
    <location>
        <position position="1"/>
    </location>
</feature>
<protein>
    <recommendedName>
        <fullName evidence="4">RRM domain-containing protein</fullName>
    </recommendedName>
</protein>
<evidence type="ECO:0000256" key="1">
    <source>
        <dbReference type="SAM" id="MobiDB-lite"/>
    </source>
</evidence>
<dbReference type="OMA" id="PEHAKQF"/>
<dbReference type="AlphaFoldDB" id="A3LW71"/>
<dbReference type="KEGG" id="pic:PICST_47218"/>
<dbReference type="EMBL" id="CP000499">
    <property type="protein sequence ID" value="ABN67232.2"/>
    <property type="molecule type" value="Genomic_DNA"/>
</dbReference>
<dbReference type="OrthoDB" id="4073963at2759"/>
<dbReference type="InParanoid" id="A3LW71"/>
<evidence type="ECO:0000313" key="2">
    <source>
        <dbReference type="EMBL" id="ABN67232.2"/>
    </source>
</evidence>
<reference evidence="2 3" key="1">
    <citation type="journal article" date="2007" name="Nat. Biotechnol.">
        <title>Genome sequence of the lignocellulose-bioconverting and xylose-fermenting yeast Pichia stipitis.</title>
        <authorList>
            <person name="Jeffries T.W."/>
            <person name="Grigoriev I.V."/>
            <person name="Grimwood J."/>
            <person name="Laplaza J.M."/>
            <person name="Aerts A."/>
            <person name="Salamov A."/>
            <person name="Schmutz J."/>
            <person name="Lindquist E."/>
            <person name="Dehal P."/>
            <person name="Shapiro H."/>
            <person name="Jin Y.S."/>
            <person name="Passoth V."/>
            <person name="Richardson P.M."/>
        </authorList>
    </citation>
    <scope>NUCLEOTIDE SEQUENCE [LARGE SCALE GENOMIC DNA]</scope>
    <source>
        <strain evidence="3">ATCC 58785 / CBS 6054 / NBRC 10063 / NRRL Y-11545</strain>
    </source>
</reference>
<dbReference type="Proteomes" id="UP000002258">
    <property type="component" value="Chromosome 5"/>
</dbReference>
<dbReference type="GeneID" id="4839438"/>
<dbReference type="eggNOG" id="ENOG502RYS8">
    <property type="taxonomic scope" value="Eukaryota"/>
</dbReference>
<dbReference type="FunCoup" id="A3LW71">
    <property type="interactions" value="33"/>
</dbReference>
<accession>A3LW71</accession>
<feature type="region of interest" description="Disordered" evidence="1">
    <location>
        <begin position="1"/>
        <end position="28"/>
    </location>
</feature>